<evidence type="ECO:0000256" key="1">
    <source>
        <dbReference type="SAM" id="SignalP"/>
    </source>
</evidence>
<dbReference type="AlphaFoldDB" id="A0A5C8GC12"/>
<organism evidence="2 3">
    <name type="scientific">Brachyspira aalborgi</name>
    <dbReference type="NCBI Taxonomy" id="29522"/>
    <lineage>
        <taxon>Bacteria</taxon>
        <taxon>Pseudomonadati</taxon>
        <taxon>Spirochaetota</taxon>
        <taxon>Spirochaetia</taxon>
        <taxon>Brachyspirales</taxon>
        <taxon>Brachyspiraceae</taxon>
        <taxon>Brachyspira</taxon>
    </lineage>
</organism>
<dbReference type="Proteomes" id="UP000322188">
    <property type="component" value="Unassembled WGS sequence"/>
</dbReference>
<name>A0A5C8GC12_9SPIR</name>
<evidence type="ECO:0000313" key="2">
    <source>
        <dbReference type="EMBL" id="TXJ59420.1"/>
    </source>
</evidence>
<dbReference type="EMBL" id="SAYK01000008">
    <property type="protein sequence ID" value="TXJ59420.1"/>
    <property type="molecule type" value="Genomic_DNA"/>
</dbReference>
<reference evidence="2 3" key="1">
    <citation type="journal article" date="1992" name="Lakartidningen">
        <title>[Penicillin V and not amoxicillin is the first choice preparation in acute otitis].</title>
        <authorList>
            <person name="Kamme C."/>
            <person name="Lundgren K."/>
            <person name="Prellner K."/>
        </authorList>
    </citation>
    <scope>NUCLEOTIDE SEQUENCE [LARGE SCALE GENOMIC DNA]</scope>
    <source>
        <strain evidence="2 3">PC2022III</strain>
    </source>
</reference>
<accession>A0A5C8GC12</accession>
<keyword evidence="1" id="KW-0732">Signal</keyword>
<sequence>MKHTKNILKSLLITVMALSLLAVSCSKDEGGSKPTAPSTPITITADSITKGFTALGATKSLDGVVFDFSKFTAKTQELQATAGKASSIDTLKTALGNLGITIAGATVSSAVEGNIEDKADNVVTVKVTITPSDKNTFDANITDYTFTSGKVEVTLKLKPATGKKWTDAQK</sequence>
<protein>
    <submittedName>
        <fullName evidence="2">Uncharacterized protein</fullName>
    </submittedName>
</protein>
<evidence type="ECO:0000313" key="3">
    <source>
        <dbReference type="Proteomes" id="UP000322188"/>
    </source>
</evidence>
<proteinExistence type="predicted"/>
<feature type="signal peptide" evidence="1">
    <location>
        <begin position="1"/>
        <end position="24"/>
    </location>
</feature>
<gene>
    <name evidence="2" type="ORF">EPJ74_09920</name>
</gene>
<dbReference type="PROSITE" id="PS51257">
    <property type="entry name" value="PROKAR_LIPOPROTEIN"/>
    <property type="match status" value="1"/>
</dbReference>
<comment type="caution">
    <text evidence="2">The sequence shown here is derived from an EMBL/GenBank/DDBJ whole genome shotgun (WGS) entry which is preliminary data.</text>
</comment>
<feature type="chain" id="PRO_5022787166" evidence="1">
    <location>
        <begin position="25"/>
        <end position="170"/>
    </location>
</feature>